<dbReference type="Gene3D" id="1.10.1220.10">
    <property type="entry name" value="Met repressor-like"/>
    <property type="match status" value="1"/>
</dbReference>
<organism evidence="1 2">
    <name type="scientific">Lutimonas vermicola</name>
    <dbReference type="NCBI Taxonomy" id="414288"/>
    <lineage>
        <taxon>Bacteria</taxon>
        <taxon>Pseudomonadati</taxon>
        <taxon>Bacteroidota</taxon>
        <taxon>Flavobacteriia</taxon>
        <taxon>Flavobacteriales</taxon>
        <taxon>Flavobacteriaceae</taxon>
        <taxon>Lutimonas</taxon>
    </lineage>
</organism>
<proteinExistence type="predicted"/>
<comment type="caution">
    <text evidence="1">The sequence shown here is derived from an EMBL/GenBank/DDBJ whole genome shotgun (WGS) entry which is preliminary data.</text>
</comment>
<reference evidence="1 2" key="1">
    <citation type="submission" date="2024-04" db="EMBL/GenBank/DDBJ databases">
        <title>whole genome sequencing of Lutimonas vermicola strain IMCC1616.</title>
        <authorList>
            <person name="Bae S.S."/>
        </authorList>
    </citation>
    <scope>NUCLEOTIDE SEQUENCE [LARGE SCALE GENOMIC DNA]</scope>
    <source>
        <strain evidence="1 2">IMCC1616</strain>
    </source>
</reference>
<protein>
    <submittedName>
        <fullName evidence="1">Arc family DNA binding domain-containing protein</fullName>
    </submittedName>
</protein>
<dbReference type="EMBL" id="JBCDNA010000001">
    <property type="protein sequence ID" value="MEL4455353.1"/>
    <property type="molecule type" value="Genomic_DNA"/>
</dbReference>
<gene>
    <name evidence="1" type="ORF">AABB81_05560</name>
</gene>
<keyword evidence="2" id="KW-1185">Reference proteome</keyword>
<sequence length="58" mass="6755">MKSKKAFALRIEADIFREVEKLAKEEFRSTNGQIEWMLSKQLKESGRLPVDDDKEGLN</sequence>
<dbReference type="RefSeq" id="WP_342159172.1">
    <property type="nucleotide sequence ID" value="NZ_JBCDNA010000001.1"/>
</dbReference>
<dbReference type="InterPro" id="IPR010985">
    <property type="entry name" value="Ribbon_hlx_hlx"/>
</dbReference>
<dbReference type="Proteomes" id="UP001474120">
    <property type="component" value="Unassembled WGS sequence"/>
</dbReference>
<name>A0ABU9KZT4_9FLAO</name>
<evidence type="ECO:0000313" key="2">
    <source>
        <dbReference type="Proteomes" id="UP001474120"/>
    </source>
</evidence>
<evidence type="ECO:0000313" key="1">
    <source>
        <dbReference type="EMBL" id="MEL4455353.1"/>
    </source>
</evidence>
<dbReference type="SUPFAM" id="SSF47598">
    <property type="entry name" value="Ribbon-helix-helix"/>
    <property type="match status" value="1"/>
</dbReference>
<accession>A0ABU9KZT4</accession>
<dbReference type="InterPro" id="IPR013321">
    <property type="entry name" value="Arc_rbn_hlx_hlx"/>
</dbReference>